<evidence type="ECO:0000313" key="3">
    <source>
        <dbReference type="Proteomes" id="UP000191024"/>
    </source>
</evidence>
<keyword evidence="1" id="KW-0732">Signal</keyword>
<evidence type="ECO:0000256" key="1">
    <source>
        <dbReference type="SAM" id="SignalP"/>
    </source>
</evidence>
<keyword evidence="3" id="KW-1185">Reference proteome</keyword>
<reference evidence="2 3" key="1">
    <citation type="submission" date="2016-03" db="EMBL/GenBank/DDBJ databases">
        <authorList>
            <person name="Devillers H."/>
        </authorList>
    </citation>
    <scope>NUCLEOTIDE SEQUENCE [LARGE SCALE GENOMIC DNA]</scope>
    <source>
        <strain evidence="2">CBS 11717</strain>
    </source>
</reference>
<dbReference type="Proteomes" id="UP000191024">
    <property type="component" value="Chromosome B"/>
</dbReference>
<evidence type="ECO:0000313" key="2">
    <source>
        <dbReference type="EMBL" id="SCU81355.1"/>
    </source>
</evidence>
<accession>A0A1G4IWX1</accession>
<organism evidence="2 3">
    <name type="scientific">Lachancea mirantina</name>
    <dbReference type="NCBI Taxonomy" id="1230905"/>
    <lineage>
        <taxon>Eukaryota</taxon>
        <taxon>Fungi</taxon>
        <taxon>Dikarya</taxon>
        <taxon>Ascomycota</taxon>
        <taxon>Saccharomycotina</taxon>
        <taxon>Saccharomycetes</taxon>
        <taxon>Saccharomycetales</taxon>
        <taxon>Saccharomycetaceae</taxon>
        <taxon>Lachancea</taxon>
    </lineage>
</organism>
<feature type="chain" id="PRO_5009235760" evidence="1">
    <location>
        <begin position="19"/>
        <end position="232"/>
    </location>
</feature>
<dbReference type="EMBL" id="LT598464">
    <property type="protein sequence ID" value="SCU81355.1"/>
    <property type="molecule type" value="Genomic_DNA"/>
</dbReference>
<sequence>MIVPFNYLFTYLVCFVEASSYSETLQDEFERFDRDYSQCVNATDVTVEIFLDQHRQVSTNPVANTAISDDAFGVFMDCFEVNPTLVLAISRVNRGMTDLSEGYSGVVSYRGFIGLAEAGFFPDFNRQRPLDPRMRRRGYVALGINGYSINICNSSDGLWDTVTGSYQCQTSNWKTISKSVDVHNYDGSQPTYVDLFPPLTCQKGNGCMILVGANNAVCTNRQSFSCVQADTP</sequence>
<dbReference type="AlphaFoldDB" id="A0A1G4IWX1"/>
<proteinExistence type="predicted"/>
<protein>
    <submittedName>
        <fullName evidence="2">LAMI_0B05842g1_1</fullName>
    </submittedName>
</protein>
<name>A0A1G4IWX1_9SACH</name>
<feature type="signal peptide" evidence="1">
    <location>
        <begin position="1"/>
        <end position="18"/>
    </location>
</feature>
<gene>
    <name evidence="2" type="ORF">LAMI_0B05842G</name>
</gene>